<dbReference type="OrthoDB" id="4570525at2759"/>
<feature type="region of interest" description="Disordered" evidence="1">
    <location>
        <begin position="64"/>
        <end position="95"/>
    </location>
</feature>
<reference evidence="3" key="1">
    <citation type="journal article" date="2015" name="Genome Announc.">
        <title>Draft genome sequence of the cellulolytic fungus Chaetomium globosum.</title>
        <authorList>
            <person name="Cuomo C.A."/>
            <person name="Untereiner W.A."/>
            <person name="Ma L.-J."/>
            <person name="Grabherr M."/>
            <person name="Birren B.W."/>
        </authorList>
    </citation>
    <scope>NUCLEOTIDE SEQUENCE [LARGE SCALE GENOMIC DNA]</scope>
    <source>
        <strain evidence="3">ATCC 6205 / CBS 148.51 / DSM 1962 / NBRC 6347 / NRRL 1970</strain>
    </source>
</reference>
<dbReference type="VEuPathDB" id="FungiDB:CHGG_10496"/>
<dbReference type="AlphaFoldDB" id="Q2GNF8"/>
<organism evidence="2 3">
    <name type="scientific">Chaetomium globosum (strain ATCC 6205 / CBS 148.51 / DSM 1962 / NBRC 6347 / NRRL 1970)</name>
    <name type="common">Soil fungus</name>
    <dbReference type="NCBI Taxonomy" id="306901"/>
    <lineage>
        <taxon>Eukaryota</taxon>
        <taxon>Fungi</taxon>
        <taxon>Dikarya</taxon>
        <taxon>Ascomycota</taxon>
        <taxon>Pezizomycotina</taxon>
        <taxon>Sordariomycetes</taxon>
        <taxon>Sordariomycetidae</taxon>
        <taxon>Sordariales</taxon>
        <taxon>Chaetomiaceae</taxon>
        <taxon>Chaetomium</taxon>
    </lineage>
</organism>
<dbReference type="EMBL" id="CH408035">
    <property type="protein sequence ID" value="EAQ84092.1"/>
    <property type="molecule type" value="Genomic_DNA"/>
</dbReference>
<dbReference type="Proteomes" id="UP000001056">
    <property type="component" value="Unassembled WGS sequence"/>
</dbReference>
<protein>
    <submittedName>
        <fullName evidence="2">Uncharacterized protein</fullName>
    </submittedName>
</protein>
<dbReference type="HOGENOM" id="CLU_2372595_0_0_1"/>
<dbReference type="GeneID" id="4396789"/>
<evidence type="ECO:0000313" key="3">
    <source>
        <dbReference type="Proteomes" id="UP000001056"/>
    </source>
</evidence>
<gene>
    <name evidence="2" type="ORF">CHGG_10496</name>
</gene>
<accession>Q2GNF8</accession>
<name>Q2GNF8_CHAGB</name>
<dbReference type="RefSeq" id="XP_001228423.1">
    <property type="nucleotide sequence ID" value="XM_001228422.1"/>
</dbReference>
<proteinExistence type="predicted"/>
<evidence type="ECO:0000313" key="2">
    <source>
        <dbReference type="EMBL" id="EAQ84092.1"/>
    </source>
</evidence>
<dbReference type="STRING" id="306901.Q2GNF8"/>
<sequence length="95" mass="10777">MSVVLDVTFQTHHGPPIHHVLKLYDRRFGSCLREVDGDRVAPHTQENEAAFEAFVRRGMMPGFLRHRHERNDPEESSSVGHQARDHHATGSSALL</sequence>
<evidence type="ECO:0000256" key="1">
    <source>
        <dbReference type="SAM" id="MobiDB-lite"/>
    </source>
</evidence>
<dbReference type="InParanoid" id="Q2GNF8"/>
<keyword evidence="3" id="KW-1185">Reference proteome</keyword>